<comment type="caution">
    <text evidence="2">The sequence shown here is derived from an EMBL/GenBank/DDBJ whole genome shotgun (WGS) entry which is preliminary data.</text>
</comment>
<protein>
    <submittedName>
        <fullName evidence="2">Uncharacterized protein</fullName>
    </submittedName>
</protein>
<feature type="region of interest" description="Disordered" evidence="1">
    <location>
        <begin position="36"/>
        <end position="55"/>
    </location>
</feature>
<evidence type="ECO:0000256" key="1">
    <source>
        <dbReference type="SAM" id="MobiDB-lite"/>
    </source>
</evidence>
<feature type="non-terminal residue" evidence="2">
    <location>
        <position position="1"/>
    </location>
</feature>
<dbReference type="EMBL" id="CAUYUJ010020929">
    <property type="protein sequence ID" value="CAK0901446.1"/>
    <property type="molecule type" value="Genomic_DNA"/>
</dbReference>
<name>A0ABN9XRY6_9DINO</name>
<feature type="compositionally biased region" description="Basic and acidic residues" evidence="1">
    <location>
        <begin position="134"/>
        <end position="144"/>
    </location>
</feature>
<proteinExistence type="predicted"/>
<evidence type="ECO:0000313" key="2">
    <source>
        <dbReference type="EMBL" id="CAK0901446.1"/>
    </source>
</evidence>
<feature type="region of interest" description="Disordered" evidence="1">
    <location>
        <begin position="131"/>
        <end position="238"/>
    </location>
</feature>
<feature type="compositionally biased region" description="Polar residues" evidence="1">
    <location>
        <begin position="202"/>
        <end position="212"/>
    </location>
</feature>
<feature type="non-terminal residue" evidence="2">
    <location>
        <position position="281"/>
    </location>
</feature>
<organism evidence="2 3">
    <name type="scientific">Prorocentrum cordatum</name>
    <dbReference type="NCBI Taxonomy" id="2364126"/>
    <lineage>
        <taxon>Eukaryota</taxon>
        <taxon>Sar</taxon>
        <taxon>Alveolata</taxon>
        <taxon>Dinophyceae</taxon>
        <taxon>Prorocentrales</taxon>
        <taxon>Prorocentraceae</taxon>
        <taxon>Prorocentrum</taxon>
    </lineage>
</organism>
<sequence>EGTSEPLNELPGQAELFAEIDQRYAHQATSFVEYTECQRGPNRSPQRGEGLGHGGLVRLVPGGPLTARRMLGQPLASAIHSDHETNETEPRTVPGGPLSYISELQNEMSGQNEPFAEIDQRDARQATLPVEYMQRTRSEPRREANQSPQRGEGSGHGGQVRFVPGGPLTATTALGEPLAPATHTDQKTNETEQRTVPGGPPSYTSEQQNAASEQAELTAEIHQGAARHATPAWRDTRAKELAKEELAKAMSDLKAKAENDLVERPYLTMESMGMALSSFQA</sequence>
<dbReference type="Proteomes" id="UP001189429">
    <property type="component" value="Unassembled WGS sequence"/>
</dbReference>
<reference evidence="2" key="1">
    <citation type="submission" date="2023-10" db="EMBL/GenBank/DDBJ databases">
        <authorList>
            <person name="Chen Y."/>
            <person name="Shah S."/>
            <person name="Dougan E. K."/>
            <person name="Thang M."/>
            <person name="Chan C."/>
        </authorList>
    </citation>
    <scope>NUCLEOTIDE SEQUENCE [LARGE SCALE GENOMIC DNA]</scope>
</reference>
<gene>
    <name evidence="2" type="ORF">PCOR1329_LOCUS78387</name>
</gene>
<evidence type="ECO:0000313" key="3">
    <source>
        <dbReference type="Proteomes" id="UP001189429"/>
    </source>
</evidence>
<accession>A0ABN9XRY6</accession>
<feature type="compositionally biased region" description="Basic and acidic residues" evidence="1">
    <location>
        <begin position="184"/>
        <end position="193"/>
    </location>
</feature>
<keyword evidence="3" id="KW-1185">Reference proteome</keyword>